<dbReference type="InterPro" id="IPR001638">
    <property type="entry name" value="Solute-binding_3/MltF_N"/>
</dbReference>
<dbReference type="SUPFAM" id="SSF53850">
    <property type="entry name" value="Periplasmic binding protein-like II"/>
    <property type="match status" value="1"/>
</dbReference>
<dbReference type="EMBL" id="JACIIX010000007">
    <property type="protein sequence ID" value="MBB6210749.1"/>
    <property type="molecule type" value="Genomic_DNA"/>
</dbReference>
<dbReference type="AlphaFoldDB" id="A0A7W9ZI89"/>
<keyword evidence="1" id="KW-0732">Signal</keyword>
<evidence type="ECO:0000259" key="2">
    <source>
        <dbReference type="Pfam" id="PF00497"/>
    </source>
</evidence>
<dbReference type="RefSeq" id="WP_184263573.1">
    <property type="nucleotide sequence ID" value="NZ_JACIIX010000007.1"/>
</dbReference>
<organism evidence="3 4">
    <name type="scientific">Novispirillum itersonii</name>
    <name type="common">Aquaspirillum itersonii</name>
    <dbReference type="NCBI Taxonomy" id="189"/>
    <lineage>
        <taxon>Bacteria</taxon>
        <taxon>Pseudomonadati</taxon>
        <taxon>Pseudomonadota</taxon>
        <taxon>Alphaproteobacteria</taxon>
        <taxon>Rhodospirillales</taxon>
        <taxon>Novispirillaceae</taxon>
        <taxon>Novispirillum</taxon>
    </lineage>
</organism>
<comment type="caution">
    <text evidence="3">The sequence shown here is derived from an EMBL/GenBank/DDBJ whole genome shotgun (WGS) entry which is preliminary data.</text>
</comment>
<dbReference type="Pfam" id="PF00497">
    <property type="entry name" value="SBP_bac_3"/>
    <property type="match status" value="1"/>
</dbReference>
<dbReference type="Proteomes" id="UP000544872">
    <property type="component" value="Unassembled WGS sequence"/>
</dbReference>
<feature type="domain" description="Solute-binding protein family 3/N-terminal" evidence="2">
    <location>
        <begin position="47"/>
        <end position="139"/>
    </location>
</feature>
<evidence type="ECO:0000313" key="4">
    <source>
        <dbReference type="Proteomes" id="UP000544872"/>
    </source>
</evidence>
<sequence length="267" mass="29005">MSVSRCFIHALLVVLSVLTGLHPWTRAGADPVSRGLFEDGHCLRPVRVGYLPRPPYQAVSETGEIRGIDLDLVREVLTAVGCPTEFVAVGWPRALPLLERGVIDMLPGASFSVERAVYAQFSVPYRRETFALYVRSGQVEAYPLASLADVGPQRFHLALNADALYGAEVSALLTVPEFRAQVTLIKGVEQPSLVSIGRVDGYLLDTGTASSYNGSVTRAEQLERHPAVTIDNGPVHFMFSRLTVPDSLVGLVNERIALRPDGADAIR</sequence>
<keyword evidence="4" id="KW-1185">Reference proteome</keyword>
<accession>A0A7W9ZI89</accession>
<proteinExistence type="predicted"/>
<evidence type="ECO:0000256" key="1">
    <source>
        <dbReference type="ARBA" id="ARBA00022729"/>
    </source>
</evidence>
<evidence type="ECO:0000313" key="3">
    <source>
        <dbReference type="EMBL" id="MBB6210749.1"/>
    </source>
</evidence>
<name>A0A7W9ZI89_NOVIT</name>
<protein>
    <submittedName>
        <fullName evidence="3">Polar amino acid transport system substrate-binding protein</fullName>
    </submittedName>
</protein>
<dbReference type="PANTHER" id="PTHR35936">
    <property type="entry name" value="MEMBRANE-BOUND LYTIC MUREIN TRANSGLYCOSYLASE F"/>
    <property type="match status" value="1"/>
</dbReference>
<reference evidence="3 4" key="1">
    <citation type="submission" date="2020-08" db="EMBL/GenBank/DDBJ databases">
        <title>Genomic Encyclopedia of Type Strains, Phase IV (KMG-IV): sequencing the most valuable type-strain genomes for metagenomic binning, comparative biology and taxonomic classification.</title>
        <authorList>
            <person name="Goeker M."/>
        </authorList>
    </citation>
    <scope>NUCLEOTIDE SEQUENCE [LARGE SCALE GENOMIC DNA]</scope>
    <source>
        <strain evidence="3 4">DSM 11590</strain>
    </source>
</reference>
<dbReference type="Gene3D" id="3.40.190.10">
    <property type="entry name" value="Periplasmic binding protein-like II"/>
    <property type="match status" value="2"/>
</dbReference>
<dbReference type="PANTHER" id="PTHR35936:SF17">
    <property type="entry name" value="ARGININE-BINDING EXTRACELLULAR PROTEIN ARTP"/>
    <property type="match status" value="1"/>
</dbReference>
<gene>
    <name evidence="3" type="ORF">FHS48_002174</name>
</gene>